<proteinExistence type="predicted"/>
<reference evidence="1 2" key="1">
    <citation type="submission" date="2016-10" db="EMBL/GenBank/DDBJ databases">
        <title>Chromobacterium muskegensis sp. nov., an insecticidal bacterium isolated from Sphagnum bogs.</title>
        <authorList>
            <person name="Sparks M.E."/>
            <person name="Blackburn M.B."/>
            <person name="Gundersen-Rindal D.E."/>
            <person name="Mitchell A."/>
            <person name="Farrar R."/>
            <person name="Kuhar D."/>
        </authorList>
    </citation>
    <scope>NUCLEOTIDE SEQUENCE [LARGE SCALE GENOMIC DNA]</scope>
    <source>
        <strain evidence="1 2">21-1</strain>
    </source>
</reference>
<evidence type="ECO:0000313" key="1">
    <source>
        <dbReference type="EMBL" id="AOZ48825.1"/>
    </source>
</evidence>
<gene>
    <name evidence="1" type="ORF">BKX93_01655</name>
</gene>
<sequence length="63" mass="7459">MRLRHTTIVYEAAPWGRGAELVLITGTRCRVICRDADEITVRFHRNRQHATFTRRALIKLVRR</sequence>
<evidence type="ECO:0000313" key="2">
    <source>
        <dbReference type="Proteomes" id="UP000178776"/>
    </source>
</evidence>
<accession>A0A1D9LC53</accession>
<name>A0A1D9LC53_9NEIS</name>
<protein>
    <submittedName>
        <fullName evidence="1">Uncharacterized protein</fullName>
    </submittedName>
</protein>
<dbReference type="AlphaFoldDB" id="A0A1D9LC53"/>
<organism evidence="1 2">
    <name type="scientific">Chromobacterium vaccinii</name>
    <dbReference type="NCBI Taxonomy" id="1108595"/>
    <lineage>
        <taxon>Bacteria</taxon>
        <taxon>Pseudomonadati</taxon>
        <taxon>Pseudomonadota</taxon>
        <taxon>Betaproteobacteria</taxon>
        <taxon>Neisseriales</taxon>
        <taxon>Chromobacteriaceae</taxon>
        <taxon>Chromobacterium</taxon>
    </lineage>
</organism>
<dbReference type="KEGG" id="cvc:BKX93_01655"/>
<dbReference type="Proteomes" id="UP000178776">
    <property type="component" value="Chromosome"/>
</dbReference>
<dbReference type="EMBL" id="CP017707">
    <property type="protein sequence ID" value="AOZ48825.1"/>
    <property type="molecule type" value="Genomic_DNA"/>
</dbReference>